<keyword evidence="1" id="KW-0539">Nucleus</keyword>
<dbReference type="GO" id="GO:0003677">
    <property type="term" value="F:DNA binding"/>
    <property type="evidence" value="ECO:0007669"/>
    <property type="project" value="InterPro"/>
</dbReference>
<dbReference type="Pfam" id="PF04082">
    <property type="entry name" value="Fungal_trans"/>
    <property type="match status" value="1"/>
</dbReference>
<dbReference type="SMART" id="SM00906">
    <property type="entry name" value="Fungal_trans"/>
    <property type="match status" value="1"/>
</dbReference>
<dbReference type="EMBL" id="KI912109">
    <property type="protein sequence ID" value="ETS87776.1"/>
    <property type="molecule type" value="Genomic_DNA"/>
</dbReference>
<feature type="region of interest" description="Disordered" evidence="2">
    <location>
        <begin position="232"/>
        <end position="263"/>
    </location>
</feature>
<dbReference type="HOGENOM" id="CLU_016058_0_0_1"/>
<feature type="region of interest" description="Disordered" evidence="2">
    <location>
        <begin position="160"/>
        <end position="211"/>
    </location>
</feature>
<feature type="compositionally biased region" description="Polar residues" evidence="2">
    <location>
        <begin position="169"/>
        <end position="181"/>
    </location>
</feature>
<dbReference type="GO" id="GO:0003700">
    <property type="term" value="F:DNA-binding transcription factor activity"/>
    <property type="evidence" value="ECO:0007669"/>
    <property type="project" value="InterPro"/>
</dbReference>
<evidence type="ECO:0000313" key="6">
    <source>
        <dbReference type="Proteomes" id="UP000030651"/>
    </source>
</evidence>
<feature type="compositionally biased region" description="Polar residues" evidence="2">
    <location>
        <begin position="253"/>
        <end position="263"/>
    </location>
</feature>
<reference evidence="6" key="1">
    <citation type="journal article" date="2015" name="BMC Genomics">
        <title>Genomic and transcriptomic analysis of the endophytic fungus Pestalotiopsis fici reveals its lifestyle and high potential for synthesis of natural products.</title>
        <authorList>
            <person name="Wang X."/>
            <person name="Zhang X."/>
            <person name="Liu L."/>
            <person name="Xiang M."/>
            <person name="Wang W."/>
            <person name="Sun X."/>
            <person name="Che Y."/>
            <person name="Guo L."/>
            <person name="Liu G."/>
            <person name="Guo L."/>
            <person name="Wang C."/>
            <person name="Yin W.B."/>
            <person name="Stadler M."/>
            <person name="Zhang X."/>
            <person name="Liu X."/>
        </authorList>
    </citation>
    <scope>NUCLEOTIDE SEQUENCE [LARGE SCALE GENOMIC DNA]</scope>
    <source>
        <strain evidence="6">W106-1 / CGMCC3.15140</strain>
    </source>
</reference>
<proteinExistence type="predicted"/>
<dbReference type="eggNOG" id="ENOG502SIUB">
    <property type="taxonomic scope" value="Eukaryota"/>
</dbReference>
<dbReference type="GeneID" id="19266617"/>
<evidence type="ECO:0000313" key="5">
    <source>
        <dbReference type="EMBL" id="ETS87776.1"/>
    </source>
</evidence>
<name>W3XRE5_PESFW</name>
<dbReference type="PANTHER" id="PTHR46910">
    <property type="entry name" value="TRANSCRIPTION FACTOR PDR1"/>
    <property type="match status" value="1"/>
</dbReference>
<organism evidence="5 6">
    <name type="scientific">Pestalotiopsis fici (strain W106-1 / CGMCC3.15140)</name>
    <dbReference type="NCBI Taxonomy" id="1229662"/>
    <lineage>
        <taxon>Eukaryota</taxon>
        <taxon>Fungi</taxon>
        <taxon>Dikarya</taxon>
        <taxon>Ascomycota</taxon>
        <taxon>Pezizomycotina</taxon>
        <taxon>Sordariomycetes</taxon>
        <taxon>Xylariomycetidae</taxon>
        <taxon>Amphisphaeriales</taxon>
        <taxon>Sporocadaceae</taxon>
        <taxon>Pestalotiopsis</taxon>
    </lineage>
</organism>
<feature type="region of interest" description="Disordered" evidence="2">
    <location>
        <begin position="96"/>
        <end position="119"/>
    </location>
</feature>
<dbReference type="RefSeq" id="XP_007828376.1">
    <property type="nucleotide sequence ID" value="XM_007830185.1"/>
</dbReference>
<feature type="compositionally biased region" description="Polar residues" evidence="2">
    <location>
        <begin position="202"/>
        <end position="211"/>
    </location>
</feature>
<dbReference type="PANTHER" id="PTHR46910:SF25">
    <property type="entry name" value="ABC-TRANSPORTER-REGULATING TRANSCRIPTION FACTOR"/>
    <property type="match status" value="1"/>
</dbReference>
<dbReference type="KEGG" id="pfy:PFICI_01604"/>
<feature type="compositionally biased region" description="Polar residues" evidence="2">
    <location>
        <begin position="235"/>
        <end position="244"/>
    </location>
</feature>
<protein>
    <recommendedName>
        <fullName evidence="4">Xylanolytic transcriptional activator regulatory domain-containing protein</fullName>
    </recommendedName>
</protein>
<dbReference type="OrthoDB" id="39175at2759"/>
<keyword evidence="3" id="KW-0812">Transmembrane</keyword>
<dbReference type="AlphaFoldDB" id="W3XRE5"/>
<dbReference type="CDD" id="cd12148">
    <property type="entry name" value="fungal_TF_MHR"/>
    <property type="match status" value="1"/>
</dbReference>
<feature type="domain" description="Xylanolytic transcriptional activator regulatory" evidence="4">
    <location>
        <begin position="443"/>
        <end position="517"/>
    </location>
</feature>
<sequence length="802" mass="89309">MCLDLIRIADRRFPEIVTTSHTGTAQRCRTATVALTPQLDIDHNEECIFPEKRSRTRKRKEREQEMESRLLQMERLLHAATQGTLTNLSFMGAPSANSPATAFSSSSRNQWPQNDDRRTSCDVVADLADYVARNASPMEQDPLESLLTSSPTDIPVIFSDPTPIDPTLEHQNNASRPTTVGASDPHTLSCPNALQLPASPPISATTNDNSFPSAVTDAYPSCLQWEDTRPAESDMQLNPNADSSHQSKRRATQKSPQTTDNDETTCPSYLSICTFPAVEWVSQQSGMSDFLVSVRQLSTAINREKRLDKLIDPVRAPDPDLDTALRWTNAYFDHCLDPIFEYVNRSDFEARLRNHFTHGEGPSRNNGWYAMRNTIYASGCRYVICEARSPEAFSESRTQSWKYLENALSVHTELLYGPTSLDSIQALLLMAFHAEALGTPALEFTLLSNATRLAQSRGLHLRTPSGTCVPSEDDSTRQALWWSLYSYEKHLAYRSGIPSSIDDDYVNCPLPSSAGSSSPIFAEFLAKTVAQAQISSTVSKTLNSAKAQTEPAEKTLFNVEELSKRLGLWKESLSPVYQTQAPFKFSNLAPGMQIYHVLFLHFCYHVLVIAINGTFCYPWVRPDLHTNHSPAIREQIQKSTTAVAESSRQIILAVQRLEITSTLPVWLTFYFPLVGLINLFVCIIKDPLAPTAASDLLLLDLVVGHFGYLEWMSSSELNLAFPREVASYARDLVNKAKHKTPSSQQASCTKPNGQSQEEQNLDMVSIDALIGLEDWCTFLPPMQQTSSTLDDGFKATEADKVV</sequence>
<dbReference type="OMA" id="CENEPAG"/>
<evidence type="ECO:0000256" key="3">
    <source>
        <dbReference type="SAM" id="Phobius"/>
    </source>
</evidence>
<dbReference type="InterPro" id="IPR050987">
    <property type="entry name" value="AtrR-like"/>
</dbReference>
<keyword evidence="6" id="KW-1185">Reference proteome</keyword>
<evidence type="ECO:0000256" key="1">
    <source>
        <dbReference type="ARBA" id="ARBA00023242"/>
    </source>
</evidence>
<dbReference type="GO" id="GO:0006351">
    <property type="term" value="P:DNA-templated transcription"/>
    <property type="evidence" value="ECO:0007669"/>
    <property type="project" value="InterPro"/>
</dbReference>
<feature type="compositionally biased region" description="Polar residues" evidence="2">
    <location>
        <begin position="96"/>
        <end position="113"/>
    </location>
</feature>
<accession>W3XRE5</accession>
<keyword evidence="3" id="KW-0472">Membrane</keyword>
<dbReference type="Proteomes" id="UP000030651">
    <property type="component" value="Unassembled WGS sequence"/>
</dbReference>
<evidence type="ECO:0000256" key="2">
    <source>
        <dbReference type="SAM" id="MobiDB-lite"/>
    </source>
</evidence>
<dbReference type="GO" id="GO:0008270">
    <property type="term" value="F:zinc ion binding"/>
    <property type="evidence" value="ECO:0007669"/>
    <property type="project" value="InterPro"/>
</dbReference>
<evidence type="ECO:0000259" key="4">
    <source>
        <dbReference type="SMART" id="SM00906"/>
    </source>
</evidence>
<feature type="region of interest" description="Disordered" evidence="2">
    <location>
        <begin position="738"/>
        <end position="757"/>
    </location>
</feature>
<feature type="compositionally biased region" description="Polar residues" evidence="2">
    <location>
        <begin position="741"/>
        <end position="757"/>
    </location>
</feature>
<gene>
    <name evidence="5" type="ORF">PFICI_01604</name>
</gene>
<keyword evidence="3" id="KW-1133">Transmembrane helix</keyword>
<dbReference type="InParanoid" id="W3XRE5"/>
<dbReference type="InterPro" id="IPR007219">
    <property type="entry name" value="XnlR_reg_dom"/>
</dbReference>
<feature type="transmembrane region" description="Helical" evidence="3">
    <location>
        <begin position="665"/>
        <end position="684"/>
    </location>
</feature>